<dbReference type="GO" id="GO:0004386">
    <property type="term" value="F:helicase activity"/>
    <property type="evidence" value="ECO:0007669"/>
    <property type="project" value="UniProtKB-KW"/>
</dbReference>
<feature type="domain" description="Helicase ATP-binding" evidence="5">
    <location>
        <begin position="16"/>
        <end position="162"/>
    </location>
</feature>
<dbReference type="SUPFAM" id="SSF52540">
    <property type="entry name" value="P-loop containing nucleoside triphosphate hydrolases"/>
    <property type="match status" value="1"/>
</dbReference>
<accession>A0A9P6H2H1</accession>
<keyword evidence="3 7" id="KW-0347">Helicase</keyword>
<dbReference type="Pfam" id="PF07717">
    <property type="entry name" value="OB_NTP_bind"/>
    <property type="match status" value="1"/>
</dbReference>
<evidence type="ECO:0000256" key="4">
    <source>
        <dbReference type="ARBA" id="ARBA00022840"/>
    </source>
</evidence>
<feature type="domain" description="Helicase C-terminal" evidence="6">
    <location>
        <begin position="230"/>
        <end position="390"/>
    </location>
</feature>
<evidence type="ECO:0000259" key="6">
    <source>
        <dbReference type="PROSITE" id="PS51194"/>
    </source>
</evidence>
<dbReference type="EMBL" id="SBJO01000032">
    <property type="protein sequence ID" value="KAF9764202.1"/>
    <property type="molecule type" value="Genomic_DNA"/>
</dbReference>
<keyword evidence="8" id="KW-1185">Reference proteome</keyword>
<dbReference type="PANTHER" id="PTHR18934:SF91">
    <property type="entry name" value="PRE-MRNA-SPLICING FACTOR ATP-DEPENDENT RNA HELICASE PRP16"/>
    <property type="match status" value="1"/>
</dbReference>
<dbReference type="Pfam" id="PF00271">
    <property type="entry name" value="Helicase_C"/>
    <property type="match status" value="1"/>
</dbReference>
<evidence type="ECO:0000256" key="3">
    <source>
        <dbReference type="ARBA" id="ARBA00022806"/>
    </source>
</evidence>
<dbReference type="SMART" id="SM00490">
    <property type="entry name" value="HELICc"/>
    <property type="match status" value="1"/>
</dbReference>
<name>A0A9P6H2H1_9MICR</name>
<sequence length="646" mass="74569">MYKYNLLIENYSTVIKSTIEENKTVLIKGPTGCGKSTYVPLLLDFNDKKIAIIEPRRIAVTSLYNTLHSVVGSKVGYKMRFNKRIEKDTNVVIYTDGAFLNDAKHKHFDYIILDEVHERSIRTDVILSILKKGESKVILMSATVDTNKIQRYCDAKVVEIEGSSYPARIIYNEEPVSDYIIEAYTIIKGIVLDDKKKKEILKKEKKINYRTAEDDVDDFLEINKPREEIKIDNPQIEIETDNKDILVFLTGEEDINELYKLLKRILNISIYKIYSSLSDSDQSKIYEESPLRKVILSTNICETSLTIPGIRYVLDCGLAKTKLFDKIDYMGILSISKESAEQRMGRCNRTGPGVCYRIYPREIYEKMTCLIPEIKRADLTNAVLQLASFDINIFECDLLDYPTQSNVFYAISFLLRKKLIYLIVTYKNKIYRIENGTIVECKNNKKLNISEERTKKLLESVFDLKMNIKITNFGRIISSLPFDVNLACFYQECLTKKVSYYGSMLVAMISLNNYNFVKSSKNNKTDIEHLVGLFEDYLGADNKVQFCKEREVSQKFLEKASNVFNKLDKKKGGDISSLEKVFSSSFEYNKSIKNNDGSYTHIESGKKVYIHPSSGFFKKNEKYIVFVDVLCTTKEYVRVVGRYFSQ</sequence>
<dbReference type="CDD" id="cd17917">
    <property type="entry name" value="DEXHc_RHA-like"/>
    <property type="match status" value="1"/>
</dbReference>
<dbReference type="Pfam" id="PF00270">
    <property type="entry name" value="DEAD"/>
    <property type="match status" value="1"/>
</dbReference>
<dbReference type="InterPro" id="IPR027417">
    <property type="entry name" value="P-loop_NTPase"/>
</dbReference>
<dbReference type="GO" id="GO:0016787">
    <property type="term" value="F:hydrolase activity"/>
    <property type="evidence" value="ECO:0007669"/>
    <property type="project" value="UniProtKB-KW"/>
</dbReference>
<dbReference type="AlphaFoldDB" id="A0A9P6H2H1"/>
<dbReference type="PROSITE" id="PS51192">
    <property type="entry name" value="HELICASE_ATP_BIND_1"/>
    <property type="match status" value="1"/>
</dbReference>
<dbReference type="InterPro" id="IPR011709">
    <property type="entry name" value="DEAD-box_helicase_OB_fold"/>
</dbReference>
<dbReference type="InterPro" id="IPR001650">
    <property type="entry name" value="Helicase_C-like"/>
</dbReference>
<evidence type="ECO:0000313" key="7">
    <source>
        <dbReference type="EMBL" id="KAF9764202.1"/>
    </source>
</evidence>
<dbReference type="Proteomes" id="UP000740883">
    <property type="component" value="Unassembled WGS sequence"/>
</dbReference>
<comment type="caution">
    <text evidence="7">The sequence shown here is derived from an EMBL/GenBank/DDBJ whole genome shotgun (WGS) entry which is preliminary data.</text>
</comment>
<evidence type="ECO:0000313" key="8">
    <source>
        <dbReference type="Proteomes" id="UP000740883"/>
    </source>
</evidence>
<keyword evidence="2" id="KW-0378">Hydrolase</keyword>
<dbReference type="GO" id="GO:0005524">
    <property type="term" value="F:ATP binding"/>
    <property type="evidence" value="ECO:0007669"/>
    <property type="project" value="UniProtKB-KW"/>
</dbReference>
<dbReference type="InterPro" id="IPR014001">
    <property type="entry name" value="Helicase_ATP-bd"/>
</dbReference>
<keyword evidence="1" id="KW-0547">Nucleotide-binding</keyword>
<evidence type="ECO:0000256" key="2">
    <source>
        <dbReference type="ARBA" id="ARBA00022801"/>
    </source>
</evidence>
<dbReference type="OrthoDB" id="10253254at2759"/>
<proteinExistence type="predicted"/>
<dbReference type="PROSITE" id="PS51194">
    <property type="entry name" value="HELICASE_CTER"/>
    <property type="match status" value="1"/>
</dbReference>
<reference evidence="7 8" key="1">
    <citation type="journal article" date="2020" name="Genome Biol. Evol.">
        <title>Comparative genomics of strictly vertically transmitted, feminizing microsporidia endosymbionts of amphipod crustaceans.</title>
        <authorList>
            <person name="Cormier A."/>
            <person name="Chebbi M.A."/>
            <person name="Giraud I."/>
            <person name="Wattier R."/>
            <person name="Teixeira M."/>
            <person name="Gilbert C."/>
            <person name="Rigaud T."/>
            <person name="Cordaux R."/>
        </authorList>
    </citation>
    <scope>NUCLEOTIDE SEQUENCE [LARGE SCALE GENOMIC DNA]</scope>
    <source>
        <strain evidence="7 8">Ou3-Ou53</strain>
    </source>
</reference>
<keyword evidence="4" id="KW-0067">ATP-binding</keyword>
<dbReference type="CDD" id="cd18791">
    <property type="entry name" value="SF2_C_RHA"/>
    <property type="match status" value="1"/>
</dbReference>
<dbReference type="GO" id="GO:0003723">
    <property type="term" value="F:RNA binding"/>
    <property type="evidence" value="ECO:0007669"/>
    <property type="project" value="TreeGrafter"/>
</dbReference>
<dbReference type="PANTHER" id="PTHR18934">
    <property type="entry name" value="ATP-DEPENDENT RNA HELICASE"/>
    <property type="match status" value="1"/>
</dbReference>
<dbReference type="Gene3D" id="3.40.50.300">
    <property type="entry name" value="P-loop containing nucleotide triphosphate hydrolases"/>
    <property type="match status" value="2"/>
</dbReference>
<organism evidence="7 8">
    <name type="scientific">Nosema granulosis</name>
    <dbReference type="NCBI Taxonomy" id="83296"/>
    <lineage>
        <taxon>Eukaryota</taxon>
        <taxon>Fungi</taxon>
        <taxon>Fungi incertae sedis</taxon>
        <taxon>Microsporidia</taxon>
        <taxon>Nosematidae</taxon>
        <taxon>Nosema</taxon>
    </lineage>
</organism>
<gene>
    <name evidence="7" type="primary">dhx8</name>
    <name evidence="7" type="ORF">NGRA_0746</name>
</gene>
<protein>
    <submittedName>
        <fullName evidence="7">ATP-dependent RNA helicase dhx8</fullName>
    </submittedName>
</protein>
<evidence type="ECO:0000256" key="1">
    <source>
        <dbReference type="ARBA" id="ARBA00022741"/>
    </source>
</evidence>
<dbReference type="SMART" id="SM00487">
    <property type="entry name" value="DEXDc"/>
    <property type="match status" value="1"/>
</dbReference>
<dbReference type="InterPro" id="IPR011545">
    <property type="entry name" value="DEAD/DEAH_box_helicase_dom"/>
</dbReference>
<evidence type="ECO:0000259" key="5">
    <source>
        <dbReference type="PROSITE" id="PS51192"/>
    </source>
</evidence>